<dbReference type="EMBL" id="QGGL01000003">
    <property type="protein sequence ID" value="PWK15556.1"/>
    <property type="molecule type" value="Genomic_DNA"/>
</dbReference>
<comment type="caution">
    <text evidence="1">The sequence shown here is derived from an EMBL/GenBank/DDBJ whole genome shotgun (WGS) entry which is preliminary data.</text>
</comment>
<evidence type="ECO:0000313" key="2">
    <source>
        <dbReference type="Proteomes" id="UP000245634"/>
    </source>
</evidence>
<reference evidence="1 2" key="1">
    <citation type="submission" date="2018-05" db="EMBL/GenBank/DDBJ databases">
        <title>Genomic Encyclopedia of Type Strains, Phase IV (KMG-IV): sequencing the most valuable type-strain genomes for metagenomic binning, comparative biology and taxonomic classification.</title>
        <authorList>
            <person name="Goeker M."/>
        </authorList>
    </citation>
    <scope>NUCLEOTIDE SEQUENCE [LARGE SCALE GENOMIC DNA]</scope>
    <source>
        <strain evidence="1 2">DSM 18773</strain>
    </source>
</reference>
<gene>
    <name evidence="1" type="ORF">C7459_10393</name>
</gene>
<dbReference type="AlphaFoldDB" id="A0A316DD02"/>
<name>A0A316DD02_9BACL</name>
<accession>A0A316DD02</accession>
<sequence length="76" mass="9045">MWGALATQIDRRLRELEDQVRAQIGRFTRRASLEQDEKERIIKFLETFLAADSGSVRDQAIRQYVLYRLGFTYSYQ</sequence>
<proteinExistence type="predicted"/>
<dbReference type="Proteomes" id="UP000245634">
    <property type="component" value="Unassembled WGS sequence"/>
</dbReference>
<evidence type="ECO:0000313" key="1">
    <source>
        <dbReference type="EMBL" id="PWK15556.1"/>
    </source>
</evidence>
<keyword evidence="2" id="KW-1185">Reference proteome</keyword>
<protein>
    <submittedName>
        <fullName evidence="1">Uncharacterized protein</fullName>
    </submittedName>
</protein>
<organism evidence="1 2">
    <name type="scientific">Tumebacillus permanentifrigoris</name>
    <dbReference type="NCBI Taxonomy" id="378543"/>
    <lineage>
        <taxon>Bacteria</taxon>
        <taxon>Bacillati</taxon>
        <taxon>Bacillota</taxon>
        <taxon>Bacilli</taxon>
        <taxon>Bacillales</taxon>
        <taxon>Alicyclobacillaceae</taxon>
        <taxon>Tumebacillus</taxon>
    </lineage>
</organism>